<dbReference type="EMBL" id="KV921942">
    <property type="protein sequence ID" value="ORE05555.1"/>
    <property type="molecule type" value="Genomic_DNA"/>
</dbReference>
<evidence type="ECO:0000256" key="15">
    <source>
        <dbReference type="ARBA" id="ARBA00048740"/>
    </source>
</evidence>
<evidence type="ECO:0000256" key="3">
    <source>
        <dbReference type="ARBA" id="ARBA00004604"/>
    </source>
</evidence>
<keyword evidence="7 24" id="KW-0489">Methyltransferase</keyword>
<evidence type="ECO:0000256" key="6">
    <source>
        <dbReference type="ARBA" id="ARBA00022553"/>
    </source>
</evidence>
<dbReference type="GO" id="GO:0015030">
    <property type="term" value="C:Cajal body"/>
    <property type="evidence" value="ECO:0007669"/>
    <property type="project" value="UniProtKB-SubCell"/>
</dbReference>
<keyword evidence="11" id="KW-0804">Transcription</keyword>
<dbReference type="InterPro" id="IPR029063">
    <property type="entry name" value="SAM-dependent_MTases_sf"/>
</dbReference>
<dbReference type="InterPro" id="IPR019012">
    <property type="entry name" value="RNA_cap_Gua-N2-MeTrfase"/>
</dbReference>
<comment type="subcellular location">
    <subcellularLocation>
        <location evidence="2">Cytoplasm</location>
    </subcellularLocation>
    <subcellularLocation>
        <location evidence="1">Nucleus</location>
        <location evidence="1">Cajal body</location>
    </subcellularLocation>
    <subcellularLocation>
        <location evidence="3">Nucleus</location>
        <location evidence="3">Nucleolus</location>
    </subcellularLocation>
</comment>
<evidence type="ECO:0000256" key="8">
    <source>
        <dbReference type="ARBA" id="ARBA00022679"/>
    </source>
</evidence>
<comment type="subunit">
    <text evidence="20">May form homooligomers. Interacts with CREBBP/CBP, EED/WAIT1, EP300/P300, NCOA6/PRIP, PPARBP/PBP and SMN.</text>
</comment>
<dbReference type="PANTHER" id="PTHR14741:SF32">
    <property type="entry name" value="TRIMETHYLGUANOSINE SYNTHASE"/>
    <property type="match status" value="1"/>
</dbReference>
<dbReference type="GO" id="GO:0071164">
    <property type="term" value="F:RNA cap trimethylguanosine synthase activity"/>
    <property type="evidence" value="ECO:0007669"/>
    <property type="project" value="TreeGrafter"/>
</dbReference>
<evidence type="ECO:0000256" key="12">
    <source>
        <dbReference type="ARBA" id="ARBA00023242"/>
    </source>
</evidence>
<keyword evidence="12" id="KW-0539">Nucleus</keyword>
<comment type="similarity">
    <text evidence="13">Belongs to the methyltransferase superfamily. Trimethylguanosine synthase family.</text>
</comment>
<dbReference type="Pfam" id="PF09445">
    <property type="entry name" value="Methyltransf_15"/>
    <property type="match status" value="1"/>
</dbReference>
<name>A0A1X0R0K1_RHIZD</name>
<evidence type="ECO:0000256" key="11">
    <source>
        <dbReference type="ARBA" id="ARBA00023163"/>
    </source>
</evidence>
<accession>A0A1X0R0K1</accession>
<comment type="catalytic activity">
    <reaction evidence="15">
        <text>a 5'-end (N(7)-methyl 5'-triphosphoguanosine)-ribonucleoside in snoRNA + S-adenosyl-L-methionine = a 5'-end (N(2),N(7)-dimethyl 5'-triphosphoguanosine)-ribonucleoside in snoRNA + S-adenosyl-L-homocysteine + H(+)</text>
        <dbReference type="Rhea" id="RHEA:78475"/>
        <dbReference type="Rhea" id="RHEA-COMP:19086"/>
        <dbReference type="Rhea" id="RHEA-COMP:19088"/>
        <dbReference type="ChEBI" id="CHEBI:15378"/>
        <dbReference type="ChEBI" id="CHEBI:57856"/>
        <dbReference type="ChEBI" id="CHEBI:59789"/>
        <dbReference type="ChEBI" id="CHEBI:156461"/>
        <dbReference type="ChEBI" id="CHEBI:172880"/>
    </reaction>
    <physiologicalReaction direction="left-to-right" evidence="15">
        <dbReference type="Rhea" id="RHEA:78476"/>
    </physiologicalReaction>
</comment>
<feature type="compositionally biased region" description="Basic and acidic residues" evidence="23">
    <location>
        <begin position="59"/>
        <end position="87"/>
    </location>
</feature>
<evidence type="ECO:0000256" key="10">
    <source>
        <dbReference type="ARBA" id="ARBA00023015"/>
    </source>
</evidence>
<keyword evidence="8 24" id="KW-0808">Transferase</keyword>
<evidence type="ECO:0000313" key="24">
    <source>
        <dbReference type="EMBL" id="ORE05555.1"/>
    </source>
</evidence>
<feature type="compositionally biased region" description="Polar residues" evidence="23">
    <location>
        <begin position="14"/>
        <end position="23"/>
    </location>
</feature>
<evidence type="ECO:0000256" key="4">
    <source>
        <dbReference type="ARBA" id="ARBA00018517"/>
    </source>
</evidence>
<dbReference type="OrthoDB" id="194443at2759"/>
<evidence type="ECO:0000256" key="17">
    <source>
        <dbReference type="ARBA" id="ARBA00049075"/>
    </source>
</evidence>
<evidence type="ECO:0000256" key="21">
    <source>
        <dbReference type="ARBA" id="ARBA00079339"/>
    </source>
</evidence>
<feature type="compositionally biased region" description="Basic residues" evidence="23">
    <location>
        <begin position="115"/>
        <end position="125"/>
    </location>
</feature>
<evidence type="ECO:0000256" key="7">
    <source>
        <dbReference type="ARBA" id="ARBA00022603"/>
    </source>
</evidence>
<protein>
    <recommendedName>
        <fullName evidence="4">Trimethylguanosine synthase</fullName>
    </recommendedName>
    <alternativeName>
        <fullName evidence="18">Cap-specific guanine-N(2) methyltransferase</fullName>
    </alternativeName>
    <alternativeName>
        <fullName evidence="21">Nuclear receptor coactivator 6-interacting protein</fullName>
    </alternativeName>
    <alternativeName>
        <fullName evidence="22">PRIP-interacting protein with methyltransferase motif</fullName>
    </alternativeName>
</protein>
<dbReference type="GO" id="GO:0005730">
    <property type="term" value="C:nucleolus"/>
    <property type="evidence" value="ECO:0007669"/>
    <property type="project" value="UniProtKB-SubCell"/>
</dbReference>
<evidence type="ECO:0000256" key="5">
    <source>
        <dbReference type="ARBA" id="ARBA00022490"/>
    </source>
</evidence>
<feature type="compositionally biased region" description="Polar residues" evidence="23">
    <location>
        <begin position="30"/>
        <end position="45"/>
    </location>
</feature>
<dbReference type="Proteomes" id="UP000242414">
    <property type="component" value="Unassembled WGS sequence"/>
</dbReference>
<evidence type="ECO:0000256" key="19">
    <source>
        <dbReference type="ARBA" id="ARBA00057179"/>
    </source>
</evidence>
<evidence type="ECO:0000256" key="2">
    <source>
        <dbReference type="ARBA" id="ARBA00004496"/>
    </source>
</evidence>
<dbReference type="GO" id="GO:0005737">
    <property type="term" value="C:cytoplasm"/>
    <property type="evidence" value="ECO:0007669"/>
    <property type="project" value="UniProtKB-SubCell"/>
</dbReference>
<evidence type="ECO:0000256" key="1">
    <source>
        <dbReference type="ARBA" id="ARBA00004408"/>
    </source>
</evidence>
<evidence type="ECO:0000256" key="18">
    <source>
        <dbReference type="ARBA" id="ARBA00049790"/>
    </source>
</evidence>
<keyword evidence="10" id="KW-0805">Transcription regulation</keyword>
<evidence type="ECO:0000256" key="20">
    <source>
        <dbReference type="ARBA" id="ARBA00064494"/>
    </source>
</evidence>
<evidence type="ECO:0000256" key="16">
    <source>
        <dbReference type="ARBA" id="ARBA00048763"/>
    </source>
</evidence>
<gene>
    <name evidence="24" type="ORF">BCV72DRAFT_229568</name>
</gene>
<dbReference type="VEuPathDB" id="FungiDB:BCV72DRAFT_229568"/>
<evidence type="ECO:0000256" key="14">
    <source>
        <dbReference type="ARBA" id="ARBA00047418"/>
    </source>
</evidence>
<comment type="function">
    <text evidence="19">Catalyzes the 2 serial methylation steps for the conversion of the 7-monomethylguanosine (m(7)G) caps of snRNAs and snoRNAs to a 2,2,7-trimethylguanosine (m(2,2,7)G) cap structure. The enzyme is specific for guanine, and N7 methylation must precede N2 methylation. Hypermethylation of the m7G cap of U snRNAs leads to their concentration in nuclear foci, their colocalization with coilin and the formation of canonical Cajal bodies (CBs). Plays a role in transcriptional regulation.</text>
</comment>
<comment type="catalytic activity">
    <reaction evidence="17">
        <text>a 5'-end (N(7)-methyl 5'-triphosphoguanosine)-ribonucleoside in snRNA + S-adenosyl-L-methionine = a 5'-end (N(2),N(7)-dimethyl 5'-triphosphoguanosine)-ribonucleoside in snRNA + S-adenosyl-L-homocysteine + H(+)</text>
        <dbReference type="Rhea" id="RHEA:78471"/>
        <dbReference type="Rhea" id="RHEA-COMP:19085"/>
        <dbReference type="Rhea" id="RHEA-COMP:19087"/>
        <dbReference type="ChEBI" id="CHEBI:15378"/>
        <dbReference type="ChEBI" id="CHEBI:57856"/>
        <dbReference type="ChEBI" id="CHEBI:59789"/>
        <dbReference type="ChEBI" id="CHEBI:156461"/>
        <dbReference type="ChEBI" id="CHEBI:172880"/>
    </reaction>
    <physiologicalReaction direction="left-to-right" evidence="17">
        <dbReference type="Rhea" id="RHEA:78472"/>
    </physiologicalReaction>
</comment>
<dbReference type="CDD" id="cd02440">
    <property type="entry name" value="AdoMet_MTases"/>
    <property type="match status" value="1"/>
</dbReference>
<evidence type="ECO:0000256" key="23">
    <source>
        <dbReference type="SAM" id="MobiDB-lite"/>
    </source>
</evidence>
<evidence type="ECO:0000256" key="9">
    <source>
        <dbReference type="ARBA" id="ARBA00022691"/>
    </source>
</evidence>
<feature type="region of interest" description="Disordered" evidence="23">
    <location>
        <begin position="1"/>
        <end position="130"/>
    </location>
</feature>
<keyword evidence="6" id="KW-0597">Phosphoprotein</keyword>
<comment type="catalytic activity">
    <reaction evidence="14">
        <text>a 5'-end (N(2),N(7)-dimethyl 5'-triphosphoguanosine)-ribonucleoside in snoRNA + S-adenosyl-L-methionine = a 5'-end (N(2),N(2),N(7)-trimethyl 5'-triphosphoguanosine)-ribonucleoside in snoRNA + S-adenosyl-L-homocysteine + H(+)</text>
        <dbReference type="Rhea" id="RHEA:78507"/>
        <dbReference type="Rhea" id="RHEA-COMP:19088"/>
        <dbReference type="Rhea" id="RHEA-COMP:19090"/>
        <dbReference type="ChEBI" id="CHEBI:15378"/>
        <dbReference type="ChEBI" id="CHEBI:57856"/>
        <dbReference type="ChEBI" id="CHEBI:59789"/>
        <dbReference type="ChEBI" id="CHEBI:167623"/>
        <dbReference type="ChEBI" id="CHEBI:172880"/>
    </reaction>
    <physiologicalReaction direction="left-to-right" evidence="14">
        <dbReference type="Rhea" id="RHEA:78508"/>
    </physiologicalReaction>
</comment>
<dbReference type="SUPFAM" id="SSF53335">
    <property type="entry name" value="S-adenosyl-L-methionine-dependent methyltransferases"/>
    <property type="match status" value="1"/>
</dbReference>
<sequence length="372" mass="42567">MKKDSKDAIIVIEQLTTSPESNSESDKASMTESENSTEHVNTSLSEPIIESDQVQQNDDQTHDELDQQDQKENKLDQQNQKENEQDLKGSTIDSNHKVNKQPRSDPYAGYDERPTKKRRKQKNKKATNDRYNGVLVSYTSEQIPQDIQKYYNQRHDYFSMFDKGILMDKEGWFSVTPEKIARHIAERCRSDIIIDAFCGCGGNTIQFALTCHRVIAIDIDPVKLHCARVNARIYGVEDRIEFIQGNFFELAPFLKADVVFLSPPWGGPSYLNSSVFDLKSMIPGDGFHIFRLANNITPNIAYFVPRNTNPRQLAQLAGPGNTCEIEMNALYGKVKALTAYYGDLVNYEELEQKEQELEEARLMNRINQNFMS</sequence>
<organism evidence="24">
    <name type="scientific">Rhizopus microsporus var. microsporus</name>
    <dbReference type="NCBI Taxonomy" id="86635"/>
    <lineage>
        <taxon>Eukaryota</taxon>
        <taxon>Fungi</taxon>
        <taxon>Fungi incertae sedis</taxon>
        <taxon>Mucoromycota</taxon>
        <taxon>Mucoromycotina</taxon>
        <taxon>Mucoromycetes</taxon>
        <taxon>Mucorales</taxon>
        <taxon>Mucorineae</taxon>
        <taxon>Rhizopodaceae</taxon>
        <taxon>Rhizopus</taxon>
    </lineage>
</organism>
<dbReference type="Gene3D" id="3.40.50.150">
    <property type="entry name" value="Vaccinia Virus protein VP39"/>
    <property type="match status" value="1"/>
</dbReference>
<comment type="catalytic activity">
    <reaction evidence="16">
        <text>a 5'-end (N(2),N(7)-dimethyl 5'-triphosphoguanosine)-ribonucleoside in snRNA + S-adenosyl-L-methionine = a 5'-end (N(2),N(2),N(7)-trimethyl 5'-triphosphoguanosine)-ribonucleoside in snRNA + S-adenosyl-L-homocysteine + H(+)</text>
        <dbReference type="Rhea" id="RHEA:78479"/>
        <dbReference type="Rhea" id="RHEA-COMP:19087"/>
        <dbReference type="Rhea" id="RHEA-COMP:19089"/>
        <dbReference type="ChEBI" id="CHEBI:15378"/>
        <dbReference type="ChEBI" id="CHEBI:57856"/>
        <dbReference type="ChEBI" id="CHEBI:59789"/>
        <dbReference type="ChEBI" id="CHEBI:167623"/>
        <dbReference type="ChEBI" id="CHEBI:172880"/>
    </reaction>
    <physiologicalReaction direction="left-to-right" evidence="16">
        <dbReference type="Rhea" id="RHEA:78480"/>
    </physiologicalReaction>
</comment>
<evidence type="ECO:0000256" key="13">
    <source>
        <dbReference type="ARBA" id="ARBA00025783"/>
    </source>
</evidence>
<keyword evidence="9" id="KW-0949">S-adenosyl-L-methionine</keyword>
<dbReference type="AlphaFoldDB" id="A0A1X0R0K1"/>
<proteinExistence type="inferred from homology"/>
<evidence type="ECO:0000256" key="22">
    <source>
        <dbReference type="ARBA" id="ARBA00081504"/>
    </source>
</evidence>
<dbReference type="FunFam" id="3.40.50.150:FF:000066">
    <property type="entry name" value="Trimethylguanosine synthase 1"/>
    <property type="match status" value="1"/>
</dbReference>
<dbReference type="PANTHER" id="PTHR14741">
    <property type="entry name" value="S-ADENOSYLMETHIONINE-DEPENDENT METHYLTRANSFERASE RELATED"/>
    <property type="match status" value="1"/>
</dbReference>
<keyword evidence="5" id="KW-0963">Cytoplasm</keyword>
<reference evidence="24" key="1">
    <citation type="journal article" date="2016" name="Proc. Natl. Acad. Sci. U.S.A.">
        <title>Lipid metabolic changes in an early divergent fungus govern the establishment of a mutualistic symbiosis with endobacteria.</title>
        <authorList>
            <person name="Lastovetsky O.A."/>
            <person name="Gaspar M.L."/>
            <person name="Mondo S.J."/>
            <person name="LaButti K.M."/>
            <person name="Sandor L."/>
            <person name="Grigoriev I.V."/>
            <person name="Henry S.A."/>
            <person name="Pawlowska T.E."/>
        </authorList>
    </citation>
    <scope>NUCLEOTIDE SEQUENCE [LARGE SCALE GENOMIC DNA]</scope>
    <source>
        <strain evidence="24">ATCC 52814</strain>
    </source>
</reference>